<gene>
    <name evidence="4" type="ORF">Pmani_007779</name>
    <name evidence="3" type="ORF">Pmani_016361</name>
    <name evidence="2" type="ORF">Pmani_019184</name>
    <name evidence="1" type="ORF">Pmani_034167</name>
</gene>
<keyword evidence="5" id="KW-1185">Reference proteome</keyword>
<dbReference type="EMBL" id="JAWZYT010001789">
    <property type="protein sequence ID" value="KAK4309167.1"/>
    <property type="molecule type" value="Genomic_DNA"/>
</dbReference>
<dbReference type="InterPro" id="IPR008042">
    <property type="entry name" value="Retrotrans_Pao"/>
</dbReference>
<evidence type="ECO:0000313" key="2">
    <source>
        <dbReference type="EMBL" id="KAK4309167.1"/>
    </source>
</evidence>
<evidence type="ECO:0008006" key="6">
    <source>
        <dbReference type="Google" id="ProtNLM"/>
    </source>
</evidence>
<dbReference type="Pfam" id="PF05380">
    <property type="entry name" value="Peptidase_A17"/>
    <property type="match status" value="1"/>
</dbReference>
<dbReference type="PANTHER" id="PTHR47331">
    <property type="entry name" value="PHD-TYPE DOMAIN-CONTAINING PROTEIN"/>
    <property type="match status" value="1"/>
</dbReference>
<evidence type="ECO:0000313" key="4">
    <source>
        <dbReference type="EMBL" id="KAK4321409.1"/>
    </source>
</evidence>
<evidence type="ECO:0000313" key="5">
    <source>
        <dbReference type="Proteomes" id="UP001292094"/>
    </source>
</evidence>
<evidence type="ECO:0000313" key="3">
    <source>
        <dbReference type="EMBL" id="KAK4312186.1"/>
    </source>
</evidence>
<name>A0AAE1U469_9EUCA</name>
<dbReference type="InterPro" id="IPR036397">
    <property type="entry name" value="RNaseH_sf"/>
</dbReference>
<dbReference type="EMBL" id="JAWZYT010004637">
    <property type="protein sequence ID" value="KAK4293111.1"/>
    <property type="molecule type" value="Genomic_DNA"/>
</dbReference>
<accession>A0AAE1U469</accession>
<dbReference type="InterPro" id="IPR012337">
    <property type="entry name" value="RNaseH-like_sf"/>
</dbReference>
<dbReference type="AlphaFoldDB" id="A0AAE1U469"/>
<dbReference type="EMBL" id="JAWZYT010001436">
    <property type="protein sequence ID" value="KAK4312186.1"/>
    <property type="molecule type" value="Genomic_DNA"/>
</dbReference>
<reference evidence="2" key="1">
    <citation type="submission" date="2023-11" db="EMBL/GenBank/DDBJ databases">
        <title>Genome assemblies of two species of porcelain crab, Petrolisthes cinctipes and Petrolisthes manimaculis (Anomura: Porcellanidae).</title>
        <authorList>
            <person name="Angst P."/>
        </authorList>
    </citation>
    <scope>NUCLEOTIDE SEQUENCE</scope>
    <source>
        <strain evidence="2">PB745_02</strain>
        <tissue evidence="2">Gill</tissue>
    </source>
</reference>
<dbReference type="Proteomes" id="UP001292094">
    <property type="component" value="Unassembled WGS sequence"/>
</dbReference>
<comment type="caution">
    <text evidence="2">The sequence shown here is derived from an EMBL/GenBank/DDBJ whole genome shotgun (WGS) entry which is preliminary data.</text>
</comment>
<organism evidence="2 5">
    <name type="scientific">Petrolisthes manimaculis</name>
    <dbReference type="NCBI Taxonomy" id="1843537"/>
    <lineage>
        <taxon>Eukaryota</taxon>
        <taxon>Metazoa</taxon>
        <taxon>Ecdysozoa</taxon>
        <taxon>Arthropoda</taxon>
        <taxon>Crustacea</taxon>
        <taxon>Multicrustacea</taxon>
        <taxon>Malacostraca</taxon>
        <taxon>Eumalacostraca</taxon>
        <taxon>Eucarida</taxon>
        <taxon>Decapoda</taxon>
        <taxon>Pleocyemata</taxon>
        <taxon>Anomura</taxon>
        <taxon>Galatheoidea</taxon>
        <taxon>Porcellanidae</taxon>
        <taxon>Petrolisthes</taxon>
    </lineage>
</organism>
<dbReference type="SUPFAM" id="SSF53098">
    <property type="entry name" value="Ribonuclease H-like"/>
    <property type="match status" value="1"/>
</dbReference>
<evidence type="ECO:0000313" key="1">
    <source>
        <dbReference type="EMBL" id="KAK4293111.1"/>
    </source>
</evidence>
<sequence length="358" mass="40705">MKEVSIHRCAGIVTATDTVSCVSGEASQKAYCTAIYIVQGEEAHLLASKGRLAPRSQVLNIPRLELMASVIGVKLMHTILQSLSLQHPKILHYTDSTDVLHWIKTEKLLKLFIQNRFSSIRRLSTSEQRHYKDIAAIGGRRCRYRGLPYHSPGGQLPDFRTEFSRSFAKIGIDYFGPIYVDAGETKVWGLLATMQLHVLSTWKLLGLKSVNDLQLALRRLFAQRGTPPLIVSDNAKSFWKLSDLLPPTEHWRYIPETSPWWGGFWKRLVASVKKPLKVTLHQCHHSFEELATTFYELVFHLNLRFLTSNDGDGVLTPAHFLFGVISIPRVVSPTVDPSATFDRAWKNRKRVADHLNRR</sequence>
<proteinExistence type="predicted"/>
<protein>
    <recommendedName>
        <fullName evidence="6">Integrase catalytic domain-containing protein</fullName>
    </recommendedName>
</protein>
<dbReference type="GO" id="GO:0003676">
    <property type="term" value="F:nucleic acid binding"/>
    <property type="evidence" value="ECO:0007669"/>
    <property type="project" value="InterPro"/>
</dbReference>
<dbReference type="EMBL" id="JAWZYT010000593">
    <property type="protein sequence ID" value="KAK4321409.1"/>
    <property type="molecule type" value="Genomic_DNA"/>
</dbReference>
<dbReference type="Gene3D" id="3.30.420.10">
    <property type="entry name" value="Ribonuclease H-like superfamily/Ribonuclease H"/>
    <property type="match status" value="1"/>
</dbReference>